<feature type="non-terminal residue" evidence="1">
    <location>
        <position position="1"/>
    </location>
</feature>
<evidence type="ECO:0000313" key="1">
    <source>
        <dbReference type="EMBL" id="GAH03858.1"/>
    </source>
</evidence>
<reference evidence="1" key="1">
    <citation type="journal article" date="2014" name="Front. Microbiol.">
        <title>High frequency of phylogenetically diverse reductive dehalogenase-homologous genes in deep subseafloor sedimentary metagenomes.</title>
        <authorList>
            <person name="Kawai M."/>
            <person name="Futagami T."/>
            <person name="Toyoda A."/>
            <person name="Takaki Y."/>
            <person name="Nishi S."/>
            <person name="Hori S."/>
            <person name="Arai W."/>
            <person name="Tsubouchi T."/>
            <person name="Morono Y."/>
            <person name="Uchiyama I."/>
            <person name="Ito T."/>
            <person name="Fujiyama A."/>
            <person name="Inagaki F."/>
            <person name="Takami H."/>
        </authorList>
    </citation>
    <scope>NUCLEOTIDE SEQUENCE</scope>
    <source>
        <strain evidence="1">Expedition CK06-06</strain>
    </source>
</reference>
<comment type="caution">
    <text evidence="1">The sequence shown here is derived from an EMBL/GenBank/DDBJ whole genome shotgun (WGS) entry which is preliminary data.</text>
</comment>
<sequence>CIYFLDGGYPITDYIFAGLGAGVYWRNSAYNYPTEISDLIDDYQTDIQTANPVVMLYLSMAVY</sequence>
<gene>
    <name evidence="1" type="ORF">S01H4_42089</name>
</gene>
<dbReference type="EMBL" id="BART01023079">
    <property type="protein sequence ID" value="GAH03858.1"/>
    <property type="molecule type" value="Genomic_DNA"/>
</dbReference>
<name>X1E5B4_9ZZZZ</name>
<proteinExistence type="predicted"/>
<dbReference type="AlphaFoldDB" id="X1E5B4"/>
<organism evidence="1">
    <name type="scientific">marine sediment metagenome</name>
    <dbReference type="NCBI Taxonomy" id="412755"/>
    <lineage>
        <taxon>unclassified sequences</taxon>
        <taxon>metagenomes</taxon>
        <taxon>ecological metagenomes</taxon>
    </lineage>
</organism>
<accession>X1E5B4</accession>
<protein>
    <submittedName>
        <fullName evidence="1">Uncharacterized protein</fullName>
    </submittedName>
</protein>